<evidence type="ECO:0000313" key="3">
    <source>
        <dbReference type="EMBL" id="GAD78010.1"/>
    </source>
</evidence>
<evidence type="ECO:0000313" key="4">
    <source>
        <dbReference type="Proteomes" id="UP000016567"/>
    </source>
</evidence>
<feature type="signal peptide" evidence="1">
    <location>
        <begin position="1"/>
        <end position="17"/>
    </location>
</feature>
<comment type="caution">
    <text evidence="3">The sequence shown here is derived from an EMBL/GenBank/DDBJ whole genome shotgun (WGS) entry which is preliminary data.</text>
</comment>
<accession>U3AW71</accession>
<dbReference type="RefSeq" id="WP_021711745.1">
    <property type="nucleotide sequence ID" value="NZ_BAOB01000240.1"/>
</dbReference>
<dbReference type="PROSITE" id="PS51724">
    <property type="entry name" value="SPOR"/>
    <property type="match status" value="1"/>
</dbReference>
<keyword evidence="1" id="KW-0732">Signal</keyword>
<gene>
    <name evidence="3" type="ORF">VAZ01S_110_00040</name>
</gene>
<protein>
    <recommendedName>
        <fullName evidence="2">SPOR domain-containing protein</fullName>
    </recommendedName>
</protein>
<dbReference type="Gene3D" id="3.30.70.1070">
    <property type="entry name" value="Sporulation related repeat"/>
    <property type="match status" value="1"/>
</dbReference>
<evidence type="ECO:0000256" key="1">
    <source>
        <dbReference type="SAM" id="SignalP"/>
    </source>
</evidence>
<keyword evidence="4" id="KW-1185">Reference proteome</keyword>
<dbReference type="eggNOG" id="COG3266">
    <property type="taxonomic scope" value="Bacteria"/>
</dbReference>
<organism evidence="3 4">
    <name type="scientific">Vibrio azureus NBRC 104587</name>
    <dbReference type="NCBI Taxonomy" id="1219077"/>
    <lineage>
        <taxon>Bacteria</taxon>
        <taxon>Pseudomonadati</taxon>
        <taxon>Pseudomonadota</taxon>
        <taxon>Gammaproteobacteria</taxon>
        <taxon>Vibrionales</taxon>
        <taxon>Vibrionaceae</taxon>
        <taxon>Vibrio</taxon>
    </lineage>
</organism>
<dbReference type="EMBL" id="BATL01000110">
    <property type="protein sequence ID" value="GAD78010.1"/>
    <property type="molecule type" value="Genomic_DNA"/>
</dbReference>
<dbReference type="AlphaFoldDB" id="U3AW71"/>
<dbReference type="Pfam" id="PF05036">
    <property type="entry name" value="SPOR"/>
    <property type="match status" value="1"/>
</dbReference>
<dbReference type="OrthoDB" id="6189369at2"/>
<dbReference type="PROSITE" id="PS51257">
    <property type="entry name" value="PROKAR_LIPOPROTEIN"/>
    <property type="match status" value="1"/>
</dbReference>
<dbReference type="STRING" id="1219077.VAZ01S_110_00040"/>
<dbReference type="GO" id="GO:0042834">
    <property type="term" value="F:peptidoglycan binding"/>
    <property type="evidence" value="ECO:0007669"/>
    <property type="project" value="InterPro"/>
</dbReference>
<name>U3AW71_9VIBR</name>
<feature type="domain" description="SPOR" evidence="2">
    <location>
        <begin position="94"/>
        <end position="174"/>
    </location>
</feature>
<dbReference type="Proteomes" id="UP000016567">
    <property type="component" value="Unassembled WGS sequence"/>
</dbReference>
<dbReference type="InterPro" id="IPR007730">
    <property type="entry name" value="SPOR-like_dom"/>
</dbReference>
<evidence type="ECO:0000259" key="2">
    <source>
        <dbReference type="PROSITE" id="PS51724"/>
    </source>
</evidence>
<dbReference type="InterPro" id="IPR036680">
    <property type="entry name" value="SPOR-like_sf"/>
</dbReference>
<reference evidence="3 4" key="1">
    <citation type="submission" date="2013-09" db="EMBL/GenBank/DDBJ databases">
        <title>Whole genome shotgun sequence of Vibrio azureus NBRC 104587.</title>
        <authorList>
            <person name="Isaki S."/>
            <person name="Hosoyama A."/>
            <person name="Numata M."/>
            <person name="Hashimoto M."/>
            <person name="Hosoyama Y."/>
            <person name="Tsuchikane K."/>
            <person name="Noguchi M."/>
            <person name="Hirakata S."/>
            <person name="Ichikawa N."/>
            <person name="Ohji S."/>
            <person name="Yamazoe A."/>
            <person name="Fujita N."/>
        </authorList>
    </citation>
    <scope>NUCLEOTIDE SEQUENCE [LARGE SCALE GENOMIC DNA]</scope>
    <source>
        <strain evidence="3 4">NBRC 104587</strain>
    </source>
</reference>
<proteinExistence type="predicted"/>
<sequence>MKKISILALSVLLSACASETYISDVTTESYREDYTTPTSSQSITTTETTDVEQGNSQAFTRKPAKPIEKNYARLTPKNQVKPVEITPPSRQQASIQRFGYTIQVVAVGSPSKVTQFANQLPQNGQPIWQNYKVVNGTKWYSVLYGDYATKAEAKRAISSLPSYFRQLSPFVKSIDSIKNSAYPGLNKLN</sequence>
<dbReference type="SUPFAM" id="SSF110997">
    <property type="entry name" value="Sporulation related repeat"/>
    <property type="match status" value="1"/>
</dbReference>
<feature type="chain" id="PRO_5004638195" description="SPOR domain-containing protein" evidence="1">
    <location>
        <begin position="18"/>
        <end position="189"/>
    </location>
</feature>